<reference evidence="3" key="1">
    <citation type="journal article" date="2019" name="Int. J. Syst. Evol. Microbiol.">
        <title>The Global Catalogue of Microorganisms (GCM) 10K type strain sequencing project: providing services to taxonomists for standard genome sequencing and annotation.</title>
        <authorList>
            <consortium name="The Broad Institute Genomics Platform"/>
            <consortium name="The Broad Institute Genome Sequencing Center for Infectious Disease"/>
            <person name="Wu L."/>
            <person name="Ma J."/>
        </authorList>
    </citation>
    <scope>NUCLEOTIDE SEQUENCE [LARGE SCALE GENOMIC DNA]</scope>
    <source>
        <strain evidence="3">JCM 31486</strain>
    </source>
</reference>
<protein>
    <submittedName>
        <fullName evidence="2">Uncharacterized protein</fullName>
    </submittedName>
</protein>
<gene>
    <name evidence="2" type="ORF">ACFQ1S_04780</name>
</gene>
<dbReference type="Proteomes" id="UP001597045">
    <property type="component" value="Unassembled WGS sequence"/>
</dbReference>
<accession>A0ABW3M5T1</accession>
<evidence type="ECO:0000313" key="3">
    <source>
        <dbReference type="Proteomes" id="UP001597045"/>
    </source>
</evidence>
<keyword evidence="3" id="KW-1185">Reference proteome</keyword>
<feature type="region of interest" description="Disordered" evidence="1">
    <location>
        <begin position="49"/>
        <end position="68"/>
    </location>
</feature>
<proteinExistence type="predicted"/>
<comment type="caution">
    <text evidence="2">The sequence shown here is derived from an EMBL/GenBank/DDBJ whole genome shotgun (WGS) entry which is preliminary data.</text>
</comment>
<evidence type="ECO:0000313" key="2">
    <source>
        <dbReference type="EMBL" id="MFD1044959.1"/>
    </source>
</evidence>
<name>A0ABW3M5T1_9PSEU</name>
<dbReference type="EMBL" id="JBHTIS010000170">
    <property type="protein sequence ID" value="MFD1044959.1"/>
    <property type="molecule type" value="Genomic_DNA"/>
</dbReference>
<organism evidence="2 3">
    <name type="scientific">Kibdelosporangium lantanae</name>
    <dbReference type="NCBI Taxonomy" id="1497396"/>
    <lineage>
        <taxon>Bacteria</taxon>
        <taxon>Bacillati</taxon>
        <taxon>Actinomycetota</taxon>
        <taxon>Actinomycetes</taxon>
        <taxon>Pseudonocardiales</taxon>
        <taxon>Pseudonocardiaceae</taxon>
        <taxon>Kibdelosporangium</taxon>
    </lineage>
</organism>
<evidence type="ECO:0000256" key="1">
    <source>
        <dbReference type="SAM" id="MobiDB-lite"/>
    </source>
</evidence>
<sequence>MTIERVRVLHGHISMDTAYLVDDYPYGRVLRCKIRYWVETATKGAKKGQQRFVSQTTNPRVAGERWNKPNTDAGYDPLVFMYLNSDEHVKHWGIGAYDLSPVKDARLRLMGIYDQMTAEDRGQYDGLVAVSRRYVEPWDRWTRDIAALARHISETGQEPMLTNGVWQRPDGRSLLSDPEVYFTAARELLD</sequence>